<comment type="caution">
    <text evidence="1">The sequence shown here is derived from an EMBL/GenBank/DDBJ whole genome shotgun (WGS) entry which is preliminary data.</text>
</comment>
<evidence type="ECO:0000313" key="1">
    <source>
        <dbReference type="EMBL" id="MBO3274035.1"/>
    </source>
</evidence>
<dbReference type="EMBL" id="JAELYA010000001">
    <property type="protein sequence ID" value="MBO3274035.1"/>
    <property type="molecule type" value="Genomic_DNA"/>
</dbReference>
<gene>
    <name evidence="1" type="ORF">JFY56_02205</name>
</gene>
<name>A0ABS3TMZ3_9PSED</name>
<dbReference type="RefSeq" id="WP_208312532.1">
    <property type="nucleotide sequence ID" value="NZ_JAELYA010000001.1"/>
</dbReference>
<sequence>MTLLILGWLLLAAVTLWALLRVHRRKAKLHKALGATEERSRHPAVPH</sequence>
<organism evidence="1 2">
    <name type="scientific">Pseudomonas schmalbachii</name>
    <dbReference type="NCBI Taxonomy" id="2816993"/>
    <lineage>
        <taxon>Bacteria</taxon>
        <taxon>Pseudomonadati</taxon>
        <taxon>Pseudomonadota</taxon>
        <taxon>Gammaproteobacteria</taxon>
        <taxon>Pseudomonadales</taxon>
        <taxon>Pseudomonadaceae</taxon>
        <taxon>Pseudomonas</taxon>
    </lineage>
</organism>
<evidence type="ECO:0000313" key="2">
    <source>
        <dbReference type="Proteomes" id="UP000669060"/>
    </source>
</evidence>
<dbReference type="Proteomes" id="UP000669060">
    <property type="component" value="Unassembled WGS sequence"/>
</dbReference>
<reference evidence="1 2" key="1">
    <citation type="submission" date="2020-12" db="EMBL/GenBank/DDBJ databases">
        <title>Pseudomonas schmalbachii sp. nov. isolated from millipede gut.</title>
        <authorList>
            <person name="Shelomi M."/>
        </authorList>
    </citation>
    <scope>NUCLEOTIDE SEQUENCE [LARGE SCALE GENOMIC DNA]</scope>
    <source>
        <strain evidence="1 2">Milli4</strain>
    </source>
</reference>
<keyword evidence="2" id="KW-1185">Reference proteome</keyword>
<protein>
    <submittedName>
        <fullName evidence="1">Uncharacterized protein</fullName>
    </submittedName>
</protein>
<proteinExistence type="predicted"/>
<accession>A0ABS3TMZ3</accession>